<protein>
    <submittedName>
        <fullName evidence="1">Uncharacterized protein</fullName>
    </submittedName>
</protein>
<name>A0A7C5ESI2_9BACT</name>
<accession>A0A7C5ESI2</accession>
<comment type="caution">
    <text evidence="1">The sequence shown here is derived from an EMBL/GenBank/DDBJ whole genome shotgun (WGS) entry which is preliminary data.</text>
</comment>
<gene>
    <name evidence="1" type="ORF">ENW48_03380</name>
</gene>
<evidence type="ECO:0000313" key="1">
    <source>
        <dbReference type="EMBL" id="HGZ11244.1"/>
    </source>
</evidence>
<sequence>MIQIERIPGGFSVEGLEFRKGKCGCSGMGGDCCFTYSKVKKEGNTLIYEGKATAPSTKRNYLWGYRVRKGDVLVEVKMEDTRDPKEFFAGHYPPPLSAFKERGWQVEEEFEKPLES</sequence>
<organism evidence="1">
    <name type="scientific">Desulfobacca acetoxidans</name>
    <dbReference type="NCBI Taxonomy" id="60893"/>
    <lineage>
        <taxon>Bacteria</taxon>
        <taxon>Pseudomonadati</taxon>
        <taxon>Thermodesulfobacteriota</taxon>
        <taxon>Desulfobaccia</taxon>
        <taxon>Desulfobaccales</taxon>
        <taxon>Desulfobaccaceae</taxon>
        <taxon>Desulfobacca</taxon>
    </lineage>
</organism>
<dbReference type="AlphaFoldDB" id="A0A7C5ESI2"/>
<dbReference type="EMBL" id="DTKJ01000021">
    <property type="protein sequence ID" value="HGZ11244.1"/>
    <property type="molecule type" value="Genomic_DNA"/>
</dbReference>
<proteinExistence type="predicted"/>
<reference evidence="1" key="1">
    <citation type="journal article" date="2020" name="mSystems">
        <title>Genome- and Community-Level Interaction Insights into Carbon Utilization and Element Cycling Functions of Hydrothermarchaeota in Hydrothermal Sediment.</title>
        <authorList>
            <person name="Zhou Z."/>
            <person name="Liu Y."/>
            <person name="Xu W."/>
            <person name="Pan J."/>
            <person name="Luo Z.H."/>
            <person name="Li M."/>
        </authorList>
    </citation>
    <scope>NUCLEOTIDE SEQUENCE [LARGE SCALE GENOMIC DNA]</scope>
    <source>
        <strain evidence="1">SpSt-853</strain>
    </source>
</reference>